<dbReference type="GO" id="GO:0004830">
    <property type="term" value="F:tryptophan-tRNA ligase activity"/>
    <property type="evidence" value="ECO:0007669"/>
    <property type="project" value="TreeGrafter"/>
</dbReference>
<evidence type="ECO:0000256" key="5">
    <source>
        <dbReference type="ARBA" id="ARBA00023146"/>
    </source>
</evidence>
<dbReference type="GO" id="GO:0006436">
    <property type="term" value="P:tryptophanyl-tRNA aminoacylation"/>
    <property type="evidence" value="ECO:0007669"/>
    <property type="project" value="TreeGrafter"/>
</dbReference>
<dbReference type="Gene3D" id="3.40.50.620">
    <property type="entry name" value="HUPs"/>
    <property type="match status" value="1"/>
</dbReference>
<dbReference type="Proteomes" id="UP000019141">
    <property type="component" value="Unassembled WGS sequence"/>
</dbReference>
<evidence type="ECO:0000256" key="4">
    <source>
        <dbReference type="ARBA" id="ARBA00022917"/>
    </source>
</evidence>
<dbReference type="InterPro" id="IPR050203">
    <property type="entry name" value="Trp-tRNA_synthetase"/>
</dbReference>
<dbReference type="GO" id="GO:0005829">
    <property type="term" value="C:cytosol"/>
    <property type="evidence" value="ECO:0007669"/>
    <property type="project" value="TreeGrafter"/>
</dbReference>
<keyword evidence="2 6" id="KW-0547">Nucleotide-binding</keyword>
<dbReference type="EMBL" id="AZHW01000051">
    <property type="protein sequence ID" value="ETX03405.1"/>
    <property type="molecule type" value="Genomic_DNA"/>
</dbReference>
<keyword evidence="4 6" id="KW-0648">Protein biosynthesis</keyword>
<gene>
    <name evidence="7" type="ORF">ETSY1_00145</name>
</gene>
<dbReference type="SMR" id="W4LZQ3"/>
<keyword evidence="3 6" id="KW-0067">ATP-binding</keyword>
<evidence type="ECO:0000256" key="2">
    <source>
        <dbReference type="ARBA" id="ARBA00022741"/>
    </source>
</evidence>
<comment type="similarity">
    <text evidence="6">Belongs to the class-I aminoacyl-tRNA synthetase family.</text>
</comment>
<dbReference type="InterPro" id="IPR014729">
    <property type="entry name" value="Rossmann-like_a/b/a_fold"/>
</dbReference>
<evidence type="ECO:0000256" key="3">
    <source>
        <dbReference type="ARBA" id="ARBA00022840"/>
    </source>
</evidence>
<dbReference type="AlphaFoldDB" id="W4LZQ3"/>
<dbReference type="HOGENOM" id="CLU_029244_5_0_7"/>
<keyword evidence="1 6" id="KW-0436">Ligase</keyword>
<name>W4LZQ3_ENTF1</name>
<dbReference type="InterPro" id="IPR002305">
    <property type="entry name" value="aa-tRNA-synth_Ic"/>
</dbReference>
<organism evidence="7 8">
    <name type="scientific">Entotheonella factor</name>
    <dbReference type="NCBI Taxonomy" id="1429438"/>
    <lineage>
        <taxon>Bacteria</taxon>
        <taxon>Pseudomonadati</taxon>
        <taxon>Nitrospinota/Tectimicrobiota group</taxon>
        <taxon>Candidatus Tectimicrobiota</taxon>
        <taxon>Candidatus Entotheonellia</taxon>
        <taxon>Candidatus Entotheonellales</taxon>
        <taxon>Candidatus Entotheonellaceae</taxon>
        <taxon>Candidatus Entotheonella</taxon>
    </lineage>
</organism>
<protein>
    <recommendedName>
        <fullName evidence="9">Tryptophan--tRNA ligase</fullName>
    </recommendedName>
</protein>
<dbReference type="SUPFAM" id="SSF52374">
    <property type="entry name" value="Nucleotidylyl transferase"/>
    <property type="match status" value="1"/>
</dbReference>
<evidence type="ECO:0000256" key="1">
    <source>
        <dbReference type="ARBA" id="ARBA00022598"/>
    </source>
</evidence>
<comment type="caution">
    <text evidence="7">The sequence shown here is derived from an EMBL/GenBank/DDBJ whole genome shotgun (WGS) entry which is preliminary data.</text>
</comment>
<evidence type="ECO:0000256" key="6">
    <source>
        <dbReference type="RuleBase" id="RU363036"/>
    </source>
</evidence>
<evidence type="ECO:0000313" key="7">
    <source>
        <dbReference type="EMBL" id="ETX03405.1"/>
    </source>
</evidence>
<dbReference type="PANTHER" id="PTHR43766">
    <property type="entry name" value="TRYPTOPHAN--TRNA LIGASE, MITOCHONDRIAL"/>
    <property type="match status" value="1"/>
</dbReference>
<keyword evidence="8" id="KW-1185">Reference proteome</keyword>
<evidence type="ECO:0000313" key="8">
    <source>
        <dbReference type="Proteomes" id="UP000019141"/>
    </source>
</evidence>
<accession>W4LZQ3</accession>
<reference evidence="7 8" key="1">
    <citation type="journal article" date="2014" name="Nature">
        <title>An environmental bacterial taxon with a large and distinct metabolic repertoire.</title>
        <authorList>
            <person name="Wilson M.C."/>
            <person name="Mori T."/>
            <person name="Ruckert C."/>
            <person name="Uria A.R."/>
            <person name="Helf M.J."/>
            <person name="Takada K."/>
            <person name="Gernert C."/>
            <person name="Steffens U.A."/>
            <person name="Heycke N."/>
            <person name="Schmitt S."/>
            <person name="Rinke C."/>
            <person name="Helfrich E.J."/>
            <person name="Brachmann A.O."/>
            <person name="Gurgui C."/>
            <person name="Wakimoto T."/>
            <person name="Kracht M."/>
            <person name="Crusemann M."/>
            <person name="Hentschel U."/>
            <person name="Abe I."/>
            <person name="Matsunaga S."/>
            <person name="Kalinowski J."/>
            <person name="Takeyama H."/>
            <person name="Piel J."/>
        </authorList>
    </citation>
    <scope>NUCLEOTIDE SEQUENCE [LARGE SCALE GENOMIC DNA]</scope>
    <source>
        <strain evidence="8">TSY1</strain>
    </source>
</reference>
<proteinExistence type="inferred from homology"/>
<dbReference type="GO" id="GO:0005524">
    <property type="term" value="F:ATP binding"/>
    <property type="evidence" value="ECO:0007669"/>
    <property type="project" value="UniProtKB-KW"/>
</dbReference>
<dbReference type="Pfam" id="PF00579">
    <property type="entry name" value="tRNA-synt_1b"/>
    <property type="match status" value="1"/>
</dbReference>
<evidence type="ECO:0008006" key="9">
    <source>
        <dbReference type="Google" id="ProtNLM"/>
    </source>
</evidence>
<dbReference type="PANTHER" id="PTHR43766:SF1">
    <property type="entry name" value="TRYPTOPHAN--TRNA LIGASE, MITOCHONDRIAL"/>
    <property type="match status" value="1"/>
</dbReference>
<sequence length="332" mass="37305">MASAIHPPRLICGSEPREQLGIGSYAMFVHEQLRLQDQYPGDTFVLLADYAALTHAQPESLIRQTETLGAIYLALGLDIRTSVIYRQSDVPQLFELFWLVAGLLPPELAHSSPQAANLPHNLAEELYPALMATDILGLRVSIVNQLTLSFERLDYACQIAEAINSRLGTDLFPIPRLVGKFPQPPVTHASVQDLFSGPSVFGEAREFSFWLAALDHYGKTHHLVSEMSGWFDAIITRLVDTHHLQQLQSVCQEGNLLADRNVRNELASLMAERLKPLHENYVELRSRPHVIEEAMQSGAVRVRSELKETVGLLREALGFSRRRERSPYPRLD</sequence>
<keyword evidence="5 6" id="KW-0030">Aminoacyl-tRNA synthetase</keyword>